<gene>
    <name evidence="1" type="ORF">GLOIN_2v1659114</name>
</gene>
<protein>
    <submittedName>
        <fullName evidence="1">Uncharacterized protein</fullName>
    </submittedName>
</protein>
<organism evidence="1 2">
    <name type="scientific">Rhizophagus irregularis (strain DAOM 181602 / DAOM 197198 / MUCL 43194)</name>
    <name type="common">Arbuscular mycorrhizal fungus</name>
    <name type="synonym">Glomus intraradices</name>
    <dbReference type="NCBI Taxonomy" id="747089"/>
    <lineage>
        <taxon>Eukaryota</taxon>
        <taxon>Fungi</taxon>
        <taxon>Fungi incertae sedis</taxon>
        <taxon>Mucoromycota</taxon>
        <taxon>Glomeromycotina</taxon>
        <taxon>Glomeromycetes</taxon>
        <taxon>Glomerales</taxon>
        <taxon>Glomeraceae</taxon>
        <taxon>Rhizophagus</taxon>
    </lineage>
</organism>
<dbReference type="AlphaFoldDB" id="A0A2P4PLC8"/>
<dbReference type="EMBL" id="AUPC02000197">
    <property type="protein sequence ID" value="POG66192.1"/>
    <property type="molecule type" value="Genomic_DNA"/>
</dbReference>
<evidence type="ECO:0000313" key="2">
    <source>
        <dbReference type="Proteomes" id="UP000018888"/>
    </source>
</evidence>
<reference evidence="1 2" key="2">
    <citation type="journal article" date="2018" name="New Phytol.">
        <title>High intraspecific genome diversity in the model arbuscular mycorrhizal symbiont Rhizophagus irregularis.</title>
        <authorList>
            <person name="Chen E.C.H."/>
            <person name="Morin E."/>
            <person name="Beaudet D."/>
            <person name="Noel J."/>
            <person name="Yildirir G."/>
            <person name="Ndikumana S."/>
            <person name="Charron P."/>
            <person name="St-Onge C."/>
            <person name="Giorgi J."/>
            <person name="Kruger M."/>
            <person name="Marton T."/>
            <person name="Ropars J."/>
            <person name="Grigoriev I.V."/>
            <person name="Hainaut M."/>
            <person name="Henrissat B."/>
            <person name="Roux C."/>
            <person name="Martin F."/>
            <person name="Corradi N."/>
        </authorList>
    </citation>
    <scope>NUCLEOTIDE SEQUENCE [LARGE SCALE GENOMIC DNA]</scope>
    <source>
        <strain evidence="1 2">DAOM 197198</strain>
    </source>
</reference>
<sequence length="51" mass="6023">MTTIGCPSDTQVRQKNQNTCLYKYKNMKSFRDNLLAFIYPFPNLINDIFCL</sequence>
<accession>A0A2P4PLC8</accession>
<name>A0A2P4PLC8_RHIID</name>
<dbReference type="Proteomes" id="UP000018888">
    <property type="component" value="Unassembled WGS sequence"/>
</dbReference>
<proteinExistence type="predicted"/>
<keyword evidence="2" id="KW-1185">Reference proteome</keyword>
<evidence type="ECO:0000313" key="1">
    <source>
        <dbReference type="EMBL" id="POG66192.1"/>
    </source>
</evidence>
<comment type="caution">
    <text evidence="1">The sequence shown here is derived from an EMBL/GenBank/DDBJ whole genome shotgun (WGS) entry which is preliminary data.</text>
</comment>
<feature type="non-terminal residue" evidence="1">
    <location>
        <position position="51"/>
    </location>
</feature>
<reference evidence="1 2" key="1">
    <citation type="journal article" date="2013" name="Proc. Natl. Acad. Sci. U.S.A.">
        <title>Genome of an arbuscular mycorrhizal fungus provides insight into the oldest plant symbiosis.</title>
        <authorList>
            <person name="Tisserant E."/>
            <person name="Malbreil M."/>
            <person name="Kuo A."/>
            <person name="Kohler A."/>
            <person name="Symeonidi A."/>
            <person name="Balestrini R."/>
            <person name="Charron P."/>
            <person name="Duensing N."/>
            <person name="Frei Dit Frey N."/>
            <person name="Gianinazzi-Pearson V."/>
            <person name="Gilbert L.B."/>
            <person name="Handa Y."/>
            <person name="Herr J.R."/>
            <person name="Hijri M."/>
            <person name="Koul R."/>
            <person name="Kawaguchi M."/>
            <person name="Krajinski F."/>
            <person name="Lammers P.J."/>
            <person name="Masclaux F.G."/>
            <person name="Murat C."/>
            <person name="Morin E."/>
            <person name="Ndikumana S."/>
            <person name="Pagni M."/>
            <person name="Petitpierre D."/>
            <person name="Requena N."/>
            <person name="Rosikiewicz P."/>
            <person name="Riley R."/>
            <person name="Saito K."/>
            <person name="San Clemente H."/>
            <person name="Shapiro H."/>
            <person name="van Tuinen D."/>
            <person name="Becard G."/>
            <person name="Bonfante P."/>
            <person name="Paszkowski U."/>
            <person name="Shachar-Hill Y.Y."/>
            <person name="Tuskan G.A."/>
            <person name="Young P.W."/>
            <person name="Sanders I.R."/>
            <person name="Henrissat B."/>
            <person name="Rensing S.A."/>
            <person name="Grigoriev I.V."/>
            <person name="Corradi N."/>
            <person name="Roux C."/>
            <person name="Martin F."/>
        </authorList>
    </citation>
    <scope>NUCLEOTIDE SEQUENCE [LARGE SCALE GENOMIC DNA]</scope>
    <source>
        <strain evidence="1 2">DAOM 197198</strain>
    </source>
</reference>